<dbReference type="KEGG" id="sphe:GFH32_08555"/>
<name>A0A5Q0Q9Z8_9SPHI</name>
<dbReference type="Proteomes" id="UP000326921">
    <property type="component" value="Chromosome"/>
</dbReference>
<dbReference type="CDD" id="cd05233">
    <property type="entry name" value="SDR_c"/>
    <property type="match status" value="1"/>
</dbReference>
<dbReference type="EMBL" id="CP045652">
    <property type="protein sequence ID" value="QGA26373.1"/>
    <property type="molecule type" value="Genomic_DNA"/>
</dbReference>
<reference evidence="2 3" key="1">
    <citation type="submission" date="2019-10" db="EMBL/GenBank/DDBJ databases">
        <authorList>
            <person name="Dong K."/>
        </authorList>
    </citation>
    <scope>NUCLEOTIDE SEQUENCE [LARGE SCALE GENOMIC DNA]</scope>
    <source>
        <strain evidence="3">dk4302</strain>
    </source>
</reference>
<comment type="similarity">
    <text evidence="1">Belongs to the short-chain dehydrogenases/reductases (SDR) family.</text>
</comment>
<dbReference type="PANTHER" id="PTHR42879">
    <property type="entry name" value="3-OXOACYL-(ACYL-CARRIER-PROTEIN) REDUCTASE"/>
    <property type="match status" value="1"/>
</dbReference>
<dbReference type="SUPFAM" id="SSF51735">
    <property type="entry name" value="NAD(P)-binding Rossmann-fold domains"/>
    <property type="match status" value="1"/>
</dbReference>
<keyword evidence="3" id="KW-1185">Reference proteome</keyword>
<dbReference type="PRINTS" id="PR00081">
    <property type="entry name" value="GDHRDH"/>
</dbReference>
<evidence type="ECO:0000313" key="3">
    <source>
        <dbReference type="Proteomes" id="UP000326921"/>
    </source>
</evidence>
<dbReference type="Gene3D" id="3.40.50.720">
    <property type="entry name" value="NAD(P)-binding Rossmann-like Domain"/>
    <property type="match status" value="1"/>
</dbReference>
<protein>
    <submittedName>
        <fullName evidence="2">SDR family oxidoreductase</fullName>
    </submittedName>
</protein>
<dbReference type="InterPro" id="IPR050259">
    <property type="entry name" value="SDR"/>
</dbReference>
<dbReference type="AlphaFoldDB" id="A0A5Q0Q9Z8"/>
<sequence length="244" mass="26698">MDNQGKIAIVTGGTKGIGRGVTMELLRKGFFVIITYSTDTAAAEEIRSQVGDMHKRLSIMKVNHSCKNDVYSFCQQIKEVYSKIDVLICNAGHTNRKPYTDQSDEEFEQVMQVSLFSHNTIIRELFPLLSSSSQIVFIGSMMAIYPHAVSVAYGVAKAAVHALAINLVKEFDGLGTTVNVVAPGFVETEWQEGKSAEIRESIYSKTAAGRFATIEEIVSAVNFCLSNSFVNGSVVEVSGGYNFK</sequence>
<dbReference type="InterPro" id="IPR036291">
    <property type="entry name" value="NAD(P)-bd_dom_sf"/>
</dbReference>
<organism evidence="2 3">
    <name type="scientific">Sphingobacterium zhuxiongii</name>
    <dbReference type="NCBI Taxonomy" id="2662364"/>
    <lineage>
        <taxon>Bacteria</taxon>
        <taxon>Pseudomonadati</taxon>
        <taxon>Bacteroidota</taxon>
        <taxon>Sphingobacteriia</taxon>
        <taxon>Sphingobacteriales</taxon>
        <taxon>Sphingobacteriaceae</taxon>
        <taxon>Sphingobacterium</taxon>
    </lineage>
</organism>
<dbReference type="RefSeq" id="WP_153511166.1">
    <property type="nucleotide sequence ID" value="NZ_CP045652.1"/>
</dbReference>
<evidence type="ECO:0000313" key="2">
    <source>
        <dbReference type="EMBL" id="QGA26373.1"/>
    </source>
</evidence>
<accession>A0A5Q0Q9Z8</accession>
<dbReference type="Pfam" id="PF13561">
    <property type="entry name" value="adh_short_C2"/>
    <property type="match status" value="1"/>
</dbReference>
<proteinExistence type="inferred from homology"/>
<evidence type="ECO:0000256" key="1">
    <source>
        <dbReference type="ARBA" id="ARBA00006484"/>
    </source>
</evidence>
<dbReference type="PANTHER" id="PTHR42879:SF2">
    <property type="entry name" value="3-OXOACYL-[ACYL-CARRIER-PROTEIN] REDUCTASE FABG"/>
    <property type="match status" value="1"/>
</dbReference>
<dbReference type="InterPro" id="IPR002347">
    <property type="entry name" value="SDR_fam"/>
</dbReference>
<gene>
    <name evidence="2" type="ORF">GFH32_08555</name>
</gene>